<dbReference type="EMBL" id="BSNE01000019">
    <property type="protein sequence ID" value="GLQ03939.1"/>
    <property type="molecule type" value="Genomic_DNA"/>
</dbReference>
<comment type="catalytic activity">
    <reaction evidence="6">
        <text>a 2'-deoxyadenosine in DNA + S-adenosyl-L-methionine = an N(6)-methyl-2'-deoxyadenosine in DNA + S-adenosyl-L-homocysteine + H(+)</text>
        <dbReference type="Rhea" id="RHEA:15197"/>
        <dbReference type="Rhea" id="RHEA-COMP:12418"/>
        <dbReference type="Rhea" id="RHEA-COMP:12419"/>
        <dbReference type="ChEBI" id="CHEBI:15378"/>
        <dbReference type="ChEBI" id="CHEBI:57856"/>
        <dbReference type="ChEBI" id="CHEBI:59789"/>
        <dbReference type="ChEBI" id="CHEBI:90615"/>
        <dbReference type="ChEBI" id="CHEBI:90616"/>
        <dbReference type="EC" id="2.1.1.72"/>
    </reaction>
</comment>
<reference evidence="8" key="1">
    <citation type="journal article" date="2014" name="Int. J. Syst. Evol. Microbiol.">
        <title>Complete genome sequence of Corynebacterium casei LMG S-19264T (=DSM 44701T), isolated from a smear-ripened cheese.</title>
        <authorList>
            <consortium name="US DOE Joint Genome Institute (JGI-PGF)"/>
            <person name="Walter F."/>
            <person name="Albersmeier A."/>
            <person name="Kalinowski J."/>
            <person name="Ruckert C."/>
        </authorList>
    </citation>
    <scope>NUCLEOTIDE SEQUENCE</scope>
    <source>
        <strain evidence="8">NBRC 103034</strain>
    </source>
</reference>
<accession>A0AA37S684</accession>
<keyword evidence="3" id="KW-0489">Methyltransferase</keyword>
<dbReference type="GO" id="GO:0032259">
    <property type="term" value="P:methylation"/>
    <property type="evidence" value="ECO:0007669"/>
    <property type="project" value="UniProtKB-KW"/>
</dbReference>
<dbReference type="Gene3D" id="3.40.50.150">
    <property type="entry name" value="Vaccinia Virus protein VP39"/>
    <property type="match status" value="1"/>
</dbReference>
<dbReference type="InterPro" id="IPR029063">
    <property type="entry name" value="SAM-dependent_MTases_sf"/>
</dbReference>
<comment type="similarity">
    <text evidence="1">Belongs to the N(4)/N(6)-methyltransferase family.</text>
</comment>
<name>A0AA37S684_9GAMM</name>
<comment type="caution">
    <text evidence="8">The sequence shown here is derived from an EMBL/GenBank/DDBJ whole genome shotgun (WGS) entry which is preliminary data.</text>
</comment>
<dbReference type="AlphaFoldDB" id="A0AA37S684"/>
<evidence type="ECO:0000256" key="4">
    <source>
        <dbReference type="ARBA" id="ARBA00022679"/>
    </source>
</evidence>
<dbReference type="GO" id="GO:0008170">
    <property type="term" value="F:N-methyltransferase activity"/>
    <property type="evidence" value="ECO:0007669"/>
    <property type="project" value="InterPro"/>
</dbReference>
<dbReference type="PRINTS" id="PR00506">
    <property type="entry name" value="D21N6MTFRASE"/>
</dbReference>
<evidence type="ECO:0000313" key="9">
    <source>
        <dbReference type="Proteomes" id="UP001161408"/>
    </source>
</evidence>
<evidence type="ECO:0000256" key="5">
    <source>
        <dbReference type="ARBA" id="ARBA00022691"/>
    </source>
</evidence>
<dbReference type="GO" id="GO:0009007">
    <property type="term" value="F:site-specific DNA-methyltransferase (adenine-specific) activity"/>
    <property type="evidence" value="ECO:0007669"/>
    <property type="project" value="UniProtKB-EC"/>
</dbReference>
<keyword evidence="5" id="KW-0949">S-adenosyl-L-methionine</keyword>
<protein>
    <recommendedName>
        <fullName evidence="2">site-specific DNA-methyltransferase (adenine-specific)</fullName>
        <ecNumber evidence="2">2.1.1.72</ecNumber>
    </recommendedName>
</protein>
<evidence type="ECO:0000256" key="2">
    <source>
        <dbReference type="ARBA" id="ARBA00011900"/>
    </source>
</evidence>
<evidence type="ECO:0000259" key="7">
    <source>
        <dbReference type="Pfam" id="PF01555"/>
    </source>
</evidence>
<organism evidence="8 9">
    <name type="scientific">Pseudoalteromonas tetraodonis GFC</name>
    <dbReference type="NCBI Taxonomy" id="1315271"/>
    <lineage>
        <taxon>Bacteria</taxon>
        <taxon>Pseudomonadati</taxon>
        <taxon>Pseudomonadota</taxon>
        <taxon>Gammaproteobacteria</taxon>
        <taxon>Alteromonadales</taxon>
        <taxon>Pseudoalteromonadaceae</taxon>
        <taxon>Pseudoalteromonas</taxon>
    </lineage>
</organism>
<keyword evidence="9" id="KW-1185">Reference proteome</keyword>
<dbReference type="EC" id="2.1.1.72" evidence="2"/>
<feature type="domain" description="DNA methylase N-4/N-6" evidence="7">
    <location>
        <begin position="482"/>
        <end position="804"/>
    </location>
</feature>
<dbReference type="Proteomes" id="UP001161408">
    <property type="component" value="Unassembled WGS sequence"/>
</dbReference>
<evidence type="ECO:0000256" key="3">
    <source>
        <dbReference type="ARBA" id="ARBA00022603"/>
    </source>
</evidence>
<dbReference type="InterPro" id="IPR002295">
    <property type="entry name" value="N4/N6-MTase_EcoPI_Mod-like"/>
</dbReference>
<evidence type="ECO:0000256" key="6">
    <source>
        <dbReference type="ARBA" id="ARBA00047942"/>
    </source>
</evidence>
<dbReference type="RefSeq" id="WP_096038224.1">
    <property type="nucleotide sequence ID" value="NZ_BJXY01000057.1"/>
</dbReference>
<evidence type="ECO:0000313" key="8">
    <source>
        <dbReference type="EMBL" id="GLQ03939.1"/>
    </source>
</evidence>
<dbReference type="SUPFAM" id="SSF53335">
    <property type="entry name" value="S-adenosyl-L-methionine-dependent methyltransferases"/>
    <property type="match status" value="1"/>
</dbReference>
<proteinExistence type="inferred from homology"/>
<dbReference type="GO" id="GO:0003677">
    <property type="term" value="F:DNA binding"/>
    <property type="evidence" value="ECO:0007669"/>
    <property type="project" value="InterPro"/>
</dbReference>
<sequence>MSKYNELVKKLKEIFQIDRPELDFGIYRILNAKADEINNYLENTLKQKISDALATAGNANKEELEKQLTSAIKAAEDAGFNPEDSPKVKDLRQQIIATSQGANEHENAVFTHLLSFFSRYYDSGDFVSKRRYKGDTYAIPYAGEEVMLHWANKDQYYIKSGENFANYSFKLVDGRKVSFKLLAADTAKDNRKDNDADRRFVLIEPHTRTKFDEEGNEYDEEYQPVTVVKSDGTEELVIQFEYKAVKKGTKQDALVTDALQKVLSHDLVQSSWADITKREPTEKNPNRTLLEKHLTTYTQRNTADYFIHKDLGGFLSNELDFYIKNEVMNLDNVQNAEVFADIEKQLRMIQCLRSISSDIITFLAQLENFQKKLWTKRKFVTKSDYCISLDMLSKALQDKVLECSELWADWINLGLVTKRNEKDLDELKALNLPVDTKYLDSTIKNQLLEEIEDIDSKVKGVIVGSDNYHSLKLLSKKYEKKVDLVHIDPPYNTFSSGFLYKNSFQHSSWLSLMESRINASLPMLANNFVYQSHIDENEYERLFNLFEDKNLGYLSSIIWNKQNPMMGGKGLAFQHEYIIWGSDSNEPFPMKNENVLEMIKYKDSLISQYNGVTDEVRLKYSKWVKSNKKLSGGELANQYIEDDGRIYQSVGMSWPNPKPAPEQFFRPLVHPVTGENCPIPSRGWSRSPDKMDELVSSNEIIFGKDHNTQPRRKIYLTTESKKPIPSVITSGAKGKVELDHMGLGFSYCHPTSLYETLFYAGLRGKRDGIILDYFGGSGTTAHATLKLNKFDNGNRTYILFEQGQHLESVLLPRIKKAMFSESWKNGVPKLDDSGSSHCFKYMYLESYEDTLNNLKLKKAQQTSDLFEMMNEEGKSDYLLNYMLETESKGSLLSTDDFKKPFDYKMKIAVDSAGASEEQNVDLVETFNYLIGLHVNTIESNLDRGYVRIEGKLPSGERALVLWRDCEKIQYDDFTKFANRFDLFAKQKTFDVIYVNGDHNLPTAFTDEGADGVESTRTLKLRQIEPEFLEQMFAPDELV</sequence>
<keyword evidence="4" id="KW-0808">Transferase</keyword>
<gene>
    <name evidence="8" type="ORF">GCM10007914_28200</name>
</gene>
<dbReference type="InterPro" id="IPR002941">
    <property type="entry name" value="DNA_methylase_N4/N6"/>
</dbReference>
<reference evidence="8" key="2">
    <citation type="submission" date="2023-01" db="EMBL/GenBank/DDBJ databases">
        <title>Draft genome sequence of Pseudoalteromonas tetraodonis strain NBRC 103034.</title>
        <authorList>
            <person name="Sun Q."/>
            <person name="Mori K."/>
        </authorList>
    </citation>
    <scope>NUCLEOTIDE SEQUENCE</scope>
    <source>
        <strain evidence="8">NBRC 103034</strain>
    </source>
</reference>
<evidence type="ECO:0000256" key="1">
    <source>
        <dbReference type="ARBA" id="ARBA00006594"/>
    </source>
</evidence>
<dbReference type="Pfam" id="PF01555">
    <property type="entry name" value="N6_N4_Mtase"/>
    <property type="match status" value="1"/>
</dbReference>